<dbReference type="EMBL" id="CYZE01000025">
    <property type="protein sequence ID" value="CUP33955.1"/>
    <property type="molecule type" value="Genomic_DNA"/>
</dbReference>
<dbReference type="RefSeq" id="WP_055660253.1">
    <property type="nucleotide sequence ID" value="NZ_CABIXC010000025.1"/>
</dbReference>
<keyword evidence="4" id="KW-0131">Cell cycle</keyword>
<keyword evidence="1" id="KW-0963">Cytoplasm</keyword>
<dbReference type="Pfam" id="PF04079">
    <property type="entry name" value="SMC_ScpB"/>
    <property type="match status" value="1"/>
</dbReference>
<evidence type="ECO:0000256" key="2">
    <source>
        <dbReference type="ARBA" id="ARBA00022618"/>
    </source>
</evidence>
<dbReference type="InterPro" id="IPR005234">
    <property type="entry name" value="ScpB_csome_segregation"/>
</dbReference>
<dbReference type="GO" id="GO:0051301">
    <property type="term" value="P:cell division"/>
    <property type="evidence" value="ECO:0007669"/>
    <property type="project" value="UniProtKB-KW"/>
</dbReference>
<dbReference type="Gene3D" id="1.10.10.10">
    <property type="entry name" value="Winged helix-like DNA-binding domain superfamily/Winged helix DNA-binding domain"/>
    <property type="match status" value="2"/>
</dbReference>
<keyword evidence="2" id="KW-0132">Cell division</keyword>
<dbReference type="GO" id="GO:0051304">
    <property type="term" value="P:chromosome separation"/>
    <property type="evidence" value="ECO:0007669"/>
    <property type="project" value="InterPro"/>
</dbReference>
<protein>
    <submittedName>
        <fullName evidence="5">Chromosome segregation and condensation protein ScpB</fullName>
    </submittedName>
</protein>
<dbReference type="InterPro" id="IPR036390">
    <property type="entry name" value="WH_DNA-bd_sf"/>
</dbReference>
<evidence type="ECO:0000256" key="3">
    <source>
        <dbReference type="ARBA" id="ARBA00022829"/>
    </source>
</evidence>
<evidence type="ECO:0000256" key="4">
    <source>
        <dbReference type="ARBA" id="ARBA00023306"/>
    </source>
</evidence>
<evidence type="ECO:0000313" key="5">
    <source>
        <dbReference type="EMBL" id="CUP33955.1"/>
    </source>
</evidence>
<dbReference type="PANTHER" id="PTHR34298:SF2">
    <property type="entry name" value="SEGREGATION AND CONDENSATION PROTEIN B"/>
    <property type="match status" value="1"/>
</dbReference>
<dbReference type="InterPro" id="IPR036388">
    <property type="entry name" value="WH-like_DNA-bd_sf"/>
</dbReference>
<evidence type="ECO:0000313" key="6">
    <source>
        <dbReference type="Proteomes" id="UP000095651"/>
    </source>
</evidence>
<keyword evidence="3" id="KW-0159">Chromosome partition</keyword>
<gene>
    <name evidence="5" type="primary">scpB</name>
    <name evidence="5" type="ORF">ERS852407_05650</name>
</gene>
<evidence type="ECO:0000256" key="1">
    <source>
        <dbReference type="ARBA" id="ARBA00022490"/>
    </source>
</evidence>
<organism evidence="5 6">
    <name type="scientific">Hungatella hathewayi</name>
    <dbReference type="NCBI Taxonomy" id="154046"/>
    <lineage>
        <taxon>Bacteria</taxon>
        <taxon>Bacillati</taxon>
        <taxon>Bacillota</taxon>
        <taxon>Clostridia</taxon>
        <taxon>Lachnospirales</taxon>
        <taxon>Lachnospiraceae</taxon>
        <taxon>Hungatella</taxon>
    </lineage>
</organism>
<reference evidence="5 6" key="1">
    <citation type="submission" date="2015-09" db="EMBL/GenBank/DDBJ databases">
        <authorList>
            <consortium name="Pathogen Informatics"/>
        </authorList>
    </citation>
    <scope>NUCLEOTIDE SEQUENCE [LARGE SCALE GENOMIC DNA]</scope>
    <source>
        <strain evidence="5 6">2789STDY5608850</strain>
    </source>
</reference>
<proteinExistence type="predicted"/>
<dbReference type="Proteomes" id="UP000095651">
    <property type="component" value="Unassembled WGS sequence"/>
</dbReference>
<name>A0A174MJ46_9FIRM</name>
<accession>A0A174MJ46</accession>
<dbReference type="AlphaFoldDB" id="A0A174MJ46"/>
<sequence length="243" mass="27437">MKKKWEAQESLPIEELREITNEEREYEAVIEAVLFTMGNSVEVRQLAAAIGQDEETARSAVKRLMKQYEAGRKGMQIIELENSYQMCTRPEYYENLIRVAATPKKQVLTDVVLETLSIIAYKQPVTKMEIEKIRGVKSDHAVNRLVEYNLVYEVGRLDAPGRPALFATTEEFLRRFGIGSTQNLPTPDPETAAEIRMEVEEELKGSGELLPEDEALLEEIPLTELGDGMAEAAVTREDDGNTE</sequence>
<dbReference type="NCBIfam" id="TIGR00281">
    <property type="entry name" value="SMC-Scp complex subunit ScpB"/>
    <property type="match status" value="1"/>
</dbReference>
<dbReference type="PANTHER" id="PTHR34298">
    <property type="entry name" value="SEGREGATION AND CONDENSATION PROTEIN B"/>
    <property type="match status" value="1"/>
</dbReference>
<dbReference type="SUPFAM" id="SSF46785">
    <property type="entry name" value="Winged helix' DNA-binding domain"/>
    <property type="match status" value="2"/>
</dbReference>